<feature type="domain" description="FecR protein" evidence="2">
    <location>
        <begin position="189"/>
        <end position="286"/>
    </location>
</feature>
<evidence type="ECO:0000259" key="3">
    <source>
        <dbReference type="Pfam" id="PF16344"/>
    </source>
</evidence>
<dbReference type="Gene3D" id="3.55.50.30">
    <property type="match status" value="1"/>
</dbReference>
<proteinExistence type="predicted"/>
<comment type="caution">
    <text evidence="4">The sequence shown here is derived from an EMBL/GenBank/DDBJ whole genome shotgun (WGS) entry which is preliminary data.</text>
</comment>
<evidence type="ECO:0000256" key="1">
    <source>
        <dbReference type="SAM" id="Phobius"/>
    </source>
</evidence>
<dbReference type="InterPro" id="IPR006860">
    <property type="entry name" value="FecR"/>
</dbReference>
<gene>
    <name evidence="4" type="ORF">ABE541_04145</name>
</gene>
<keyword evidence="1" id="KW-1133">Transmembrane helix</keyword>
<keyword evidence="5" id="KW-1185">Reference proteome</keyword>
<accession>A0ABV0BNR7</accession>
<dbReference type="Pfam" id="PF16344">
    <property type="entry name" value="FecR_C"/>
    <property type="match status" value="1"/>
</dbReference>
<keyword evidence="1" id="KW-0472">Membrane</keyword>
<name>A0ABV0BNR7_9SPHI</name>
<feature type="domain" description="Protein FecR C-terminal" evidence="3">
    <location>
        <begin position="331"/>
        <end position="399"/>
    </location>
</feature>
<dbReference type="EMBL" id="JBDJNQ010000001">
    <property type="protein sequence ID" value="MEN5376446.1"/>
    <property type="molecule type" value="Genomic_DNA"/>
</dbReference>
<evidence type="ECO:0000313" key="4">
    <source>
        <dbReference type="EMBL" id="MEN5376446.1"/>
    </source>
</evidence>
<reference evidence="4 5" key="1">
    <citation type="submission" date="2024-04" db="EMBL/GenBank/DDBJ databases">
        <title>WGS of bacteria from Torrens River.</title>
        <authorList>
            <person name="Wyrsch E.R."/>
            <person name="Drigo B."/>
        </authorList>
    </citation>
    <scope>NUCLEOTIDE SEQUENCE [LARGE SCALE GENOMIC DNA]</scope>
    <source>
        <strain evidence="4 5">TWI391</strain>
    </source>
</reference>
<dbReference type="Gene3D" id="2.60.120.1440">
    <property type="match status" value="1"/>
</dbReference>
<feature type="transmembrane region" description="Helical" evidence="1">
    <location>
        <begin position="90"/>
        <end position="110"/>
    </location>
</feature>
<protein>
    <submittedName>
        <fullName evidence="4">FecR family protein</fullName>
    </submittedName>
</protein>
<dbReference type="RefSeq" id="WP_346580686.1">
    <property type="nucleotide sequence ID" value="NZ_JBDJLH010000001.1"/>
</dbReference>
<sequence>MSKVEAYKNLIRQFYAKSVREDSKAHFAQYLEDPEFLEAWEQLIDDDELDRASSSEPDDDQLFDKIKFDSRIREYLTTVPLRKKLISTKAFKIAIASLILCTSVGSFLIWNINRKNITTLVSNTKDWVVPGKERAQIILENGQVIDLDKITGDTVIDNGAFEILKLADGSISYRMKKGDHDENKIAYNTIVTPRGGEYNLKLPDGTRVWLNAMTTLRYPIVFDKIKREIYLQGEAYFDVMAQQEDGRQIPFVIHTGGQALEVLGTEFNLQNYGQDIVTTLVEGKVKLNFVDSRLDDQYLVPAEQSIFYTKANKVIKNTVDPYYFTAWKDGKFAFSKTSIQDVMGIISRWYDVDVIYNTKIENFEFSGTISRYEDFRKLLKTIELVGGIHFEIEGRKVYVKN</sequence>
<dbReference type="Pfam" id="PF04773">
    <property type="entry name" value="FecR"/>
    <property type="match status" value="1"/>
</dbReference>
<dbReference type="InterPro" id="IPR012373">
    <property type="entry name" value="Ferrdict_sens_TM"/>
</dbReference>
<keyword evidence="1" id="KW-0812">Transmembrane</keyword>
<evidence type="ECO:0000259" key="2">
    <source>
        <dbReference type="Pfam" id="PF04773"/>
    </source>
</evidence>
<organism evidence="4 5">
    <name type="scientific">Sphingobacterium kitahiroshimense</name>
    <dbReference type="NCBI Taxonomy" id="470446"/>
    <lineage>
        <taxon>Bacteria</taxon>
        <taxon>Pseudomonadati</taxon>
        <taxon>Bacteroidota</taxon>
        <taxon>Sphingobacteriia</taxon>
        <taxon>Sphingobacteriales</taxon>
        <taxon>Sphingobacteriaceae</taxon>
        <taxon>Sphingobacterium</taxon>
    </lineage>
</organism>
<dbReference type="PANTHER" id="PTHR30273:SF2">
    <property type="entry name" value="PROTEIN FECR"/>
    <property type="match status" value="1"/>
</dbReference>
<dbReference type="Proteomes" id="UP001409291">
    <property type="component" value="Unassembled WGS sequence"/>
</dbReference>
<dbReference type="PANTHER" id="PTHR30273">
    <property type="entry name" value="PERIPLASMIC SIGNAL SENSOR AND SIGMA FACTOR ACTIVATOR FECR-RELATED"/>
    <property type="match status" value="1"/>
</dbReference>
<dbReference type="InterPro" id="IPR032508">
    <property type="entry name" value="FecR_C"/>
</dbReference>
<evidence type="ECO:0000313" key="5">
    <source>
        <dbReference type="Proteomes" id="UP001409291"/>
    </source>
</evidence>